<proteinExistence type="predicted"/>
<accession>A0A6B0T0S9</accession>
<comment type="caution">
    <text evidence="1">The sequence shown here is derived from an EMBL/GenBank/DDBJ whole genome shotgun (WGS) entry which is preliminary data.</text>
</comment>
<keyword evidence="1" id="KW-0378">Hydrolase</keyword>
<gene>
    <name evidence="1" type="ORF">GRX01_13620</name>
</gene>
<dbReference type="PANTHER" id="PTHR19288">
    <property type="entry name" value="4-NITROPHENYLPHOSPHATASE-RELATED"/>
    <property type="match status" value="1"/>
</dbReference>
<dbReference type="InterPro" id="IPR036412">
    <property type="entry name" value="HAD-like_sf"/>
</dbReference>
<dbReference type="PANTHER" id="PTHR19288:SF46">
    <property type="entry name" value="HALOACID DEHALOGENASE-LIKE HYDROLASE DOMAIN-CONTAINING PROTEIN 2"/>
    <property type="match status" value="1"/>
</dbReference>
<keyword evidence="2" id="KW-1185">Reference proteome</keyword>
<dbReference type="NCBIfam" id="TIGR01460">
    <property type="entry name" value="HAD-SF-IIA"/>
    <property type="match status" value="1"/>
</dbReference>
<dbReference type="InterPro" id="IPR006357">
    <property type="entry name" value="HAD-SF_hydro_IIA"/>
</dbReference>
<reference evidence="1 2" key="1">
    <citation type="submission" date="2019-12" db="EMBL/GenBank/DDBJ databases">
        <title>Isolation and characterization of three novel carbon monoxide-oxidizing members of Halobacteria from salione crusts and soils.</title>
        <authorList>
            <person name="Myers M.R."/>
            <person name="King G.M."/>
        </authorList>
    </citation>
    <scope>NUCLEOTIDE SEQUENCE [LARGE SCALE GENOMIC DNA]</scope>
    <source>
        <strain evidence="1 2">WSA2</strain>
    </source>
</reference>
<dbReference type="SUPFAM" id="SSF56784">
    <property type="entry name" value="HAD-like"/>
    <property type="match status" value="1"/>
</dbReference>
<dbReference type="EMBL" id="WUUS01000008">
    <property type="protein sequence ID" value="MXR42373.1"/>
    <property type="molecule type" value="Genomic_DNA"/>
</dbReference>
<dbReference type="AlphaFoldDB" id="A0A6B0T0S9"/>
<dbReference type="Pfam" id="PF13344">
    <property type="entry name" value="Hydrolase_6"/>
    <property type="match status" value="1"/>
</dbReference>
<dbReference type="InterPro" id="IPR023214">
    <property type="entry name" value="HAD_sf"/>
</dbReference>
<dbReference type="GO" id="GO:0005737">
    <property type="term" value="C:cytoplasm"/>
    <property type="evidence" value="ECO:0007669"/>
    <property type="project" value="TreeGrafter"/>
</dbReference>
<name>A0A6B0T0S9_9EURY</name>
<dbReference type="RefSeq" id="WP_321168119.1">
    <property type="nucleotide sequence ID" value="NZ_WUUS01000008.1"/>
</dbReference>
<evidence type="ECO:0000313" key="1">
    <source>
        <dbReference type="EMBL" id="MXR42373.1"/>
    </source>
</evidence>
<dbReference type="Pfam" id="PF13242">
    <property type="entry name" value="Hydrolase_like"/>
    <property type="match status" value="1"/>
</dbReference>
<organism evidence="1 2">
    <name type="scientific">Halobaculum saliterrae</name>
    <dbReference type="NCBI Taxonomy" id="2073113"/>
    <lineage>
        <taxon>Archaea</taxon>
        <taxon>Methanobacteriati</taxon>
        <taxon>Methanobacteriota</taxon>
        <taxon>Stenosarchaea group</taxon>
        <taxon>Halobacteria</taxon>
        <taxon>Halobacteriales</taxon>
        <taxon>Haloferacaceae</taxon>
        <taxon>Halobaculum</taxon>
    </lineage>
</organism>
<dbReference type="GO" id="GO:0016791">
    <property type="term" value="F:phosphatase activity"/>
    <property type="evidence" value="ECO:0007669"/>
    <property type="project" value="TreeGrafter"/>
</dbReference>
<evidence type="ECO:0000313" key="2">
    <source>
        <dbReference type="Proteomes" id="UP000437065"/>
    </source>
</evidence>
<dbReference type="Gene3D" id="3.40.50.1000">
    <property type="entry name" value="HAD superfamily/HAD-like"/>
    <property type="match status" value="2"/>
</dbReference>
<sequence>MVIRGVVLDVDGTVVRGRDPIPGAPAAMGRLRDAGFDVCFCSNNPTKGPAAYVDRLDAAGIDADETEVVTAADSTVAYLREHHPDDALYVLGESGFVEQLEAAGLTVVDDHADAEAGVISVDREFDYDDLSRALWALEDGTPYVGSDPDRVIPGSDAFVPGSGAVINAVRGVLDHDPEAVLGKPSAAARELVLDRIGRPAEECLVVGDRLDTDVALGADAGMTTAVVLTGVTDRADVADSSYDPDYVLDDLSELDRVLDAEAAADAGADRSLDGSSVADDR</sequence>
<protein>
    <submittedName>
        <fullName evidence="1">HAD-IIA family hydrolase</fullName>
    </submittedName>
</protein>
<dbReference type="Proteomes" id="UP000437065">
    <property type="component" value="Unassembled WGS sequence"/>
</dbReference>